<gene>
    <name evidence="1" type="ORF">GCM10009741_58140</name>
</gene>
<evidence type="ECO:0000313" key="2">
    <source>
        <dbReference type="Proteomes" id="UP001500363"/>
    </source>
</evidence>
<reference evidence="1 2" key="1">
    <citation type="journal article" date="2019" name="Int. J. Syst. Evol. Microbiol.">
        <title>The Global Catalogue of Microorganisms (GCM) 10K type strain sequencing project: providing services to taxonomists for standard genome sequencing and annotation.</title>
        <authorList>
            <consortium name="The Broad Institute Genomics Platform"/>
            <consortium name="The Broad Institute Genome Sequencing Center for Infectious Disease"/>
            <person name="Wu L."/>
            <person name="Ma J."/>
        </authorList>
    </citation>
    <scope>NUCLEOTIDE SEQUENCE [LARGE SCALE GENOMIC DNA]</scope>
    <source>
        <strain evidence="1 2">JCM 14303</strain>
    </source>
</reference>
<sequence>MVATHLHATGQLRADLEADAVRDLLWTYISVEIYELLVLNRGWPLDRYTTWLTRALVSALCD</sequence>
<dbReference type="Proteomes" id="UP001500363">
    <property type="component" value="Unassembled WGS sequence"/>
</dbReference>
<protein>
    <recommendedName>
        <fullName evidence="3">TetR family transcriptional regulator</fullName>
    </recommendedName>
</protein>
<comment type="caution">
    <text evidence="1">The sequence shown here is derived from an EMBL/GenBank/DDBJ whole genome shotgun (WGS) entry which is preliminary data.</text>
</comment>
<organism evidence="1 2">
    <name type="scientific">Kribbella lupini</name>
    <dbReference type="NCBI Taxonomy" id="291602"/>
    <lineage>
        <taxon>Bacteria</taxon>
        <taxon>Bacillati</taxon>
        <taxon>Actinomycetota</taxon>
        <taxon>Actinomycetes</taxon>
        <taxon>Propionibacteriales</taxon>
        <taxon>Kribbellaceae</taxon>
        <taxon>Kribbella</taxon>
    </lineage>
</organism>
<accession>A0ABN2BT01</accession>
<dbReference type="EMBL" id="BAAANC010000003">
    <property type="protein sequence ID" value="GAA1546937.1"/>
    <property type="molecule type" value="Genomic_DNA"/>
</dbReference>
<evidence type="ECO:0008006" key="3">
    <source>
        <dbReference type="Google" id="ProtNLM"/>
    </source>
</evidence>
<proteinExistence type="predicted"/>
<name>A0ABN2BT01_9ACTN</name>
<keyword evidence="2" id="KW-1185">Reference proteome</keyword>
<evidence type="ECO:0000313" key="1">
    <source>
        <dbReference type="EMBL" id="GAA1546937.1"/>
    </source>
</evidence>